<proteinExistence type="predicted"/>
<dbReference type="KEGG" id="vg:65128435"/>
<evidence type="ECO:0000313" key="2">
    <source>
        <dbReference type="Proteomes" id="UP000593838"/>
    </source>
</evidence>
<dbReference type="RefSeq" id="YP_010110141.1">
    <property type="nucleotide sequence ID" value="NC_055868.1"/>
</dbReference>
<dbReference type="EMBL" id="MT774375">
    <property type="protein sequence ID" value="QOR57983.1"/>
    <property type="molecule type" value="Genomic_DNA"/>
</dbReference>
<keyword evidence="2" id="KW-1185">Reference proteome</keyword>
<organism evidence="1 2">
    <name type="scientific">uncultured phage cr50_1</name>
    <dbReference type="NCBI Taxonomy" id="2772059"/>
    <lineage>
        <taxon>Viruses</taxon>
        <taxon>Duplodnaviria</taxon>
        <taxon>Heunggongvirae</taxon>
        <taxon>Uroviricota</taxon>
        <taxon>Caudoviricetes</taxon>
        <taxon>Crassvirales</taxon>
        <taxon>Suoliviridae</taxon>
        <taxon>Boorivirinae</taxon>
        <taxon>Cohcovirus</taxon>
        <taxon>Cohcovirus hiberniae</taxon>
    </lineage>
</organism>
<sequence>MSETYICSVCKKYKTASEFPKCSRNKYRNCLNCTCKKCFKDIYGKNRRQVKESEALDKLLKIRLHDAQVRAKKKNLYIDITLEYLKQLWNKQEGKCALTNFPMSYQQSKGKRNPYSLSIDKIDPNKGYEVGNVQFVCFAANMMKGELSLSELKKFCQAIIKNNNYA</sequence>
<evidence type="ECO:0000313" key="1">
    <source>
        <dbReference type="EMBL" id="QOR57983.1"/>
    </source>
</evidence>
<accession>A0A7M1RUB9</accession>
<dbReference type="Gene3D" id="3.30.40.220">
    <property type="match status" value="1"/>
</dbReference>
<reference evidence="1 2" key="1">
    <citation type="submission" date="2020-07" db="EMBL/GenBank/DDBJ databases">
        <title>Taxonomic proposal: Crassvirales, a new order of highly abundant and diverse bacterial viruses.</title>
        <authorList>
            <person name="Shkoporov A.N."/>
            <person name="Stockdale S.R."/>
            <person name="Guerin E."/>
            <person name="Ross R.P."/>
            <person name="Hill C."/>
        </authorList>
    </citation>
    <scope>NUCLEOTIDE SEQUENCE [LARGE SCALE GENOMIC DNA]</scope>
</reference>
<name>A0A7M1RUB9_9CAUD</name>
<dbReference type="Proteomes" id="UP000593838">
    <property type="component" value="Segment"/>
</dbReference>
<protein>
    <submittedName>
        <fullName evidence="1">Uncharacterized protein</fullName>
    </submittedName>
</protein>
<dbReference type="GeneID" id="65128435"/>